<dbReference type="AlphaFoldDB" id="A0A510E2Y2"/>
<organism evidence="2 4">
    <name type="scientific">Sulfuracidifex tepidarius</name>
    <dbReference type="NCBI Taxonomy" id="1294262"/>
    <lineage>
        <taxon>Archaea</taxon>
        <taxon>Thermoproteota</taxon>
        <taxon>Thermoprotei</taxon>
        <taxon>Sulfolobales</taxon>
        <taxon>Sulfolobaceae</taxon>
        <taxon>Sulfuracidifex</taxon>
    </lineage>
</organism>
<dbReference type="EMBL" id="AP018930">
    <property type="protein sequence ID" value="BBG26418.1"/>
    <property type="molecule type" value="Genomic_DNA"/>
</dbReference>
<accession>A0A510E2Y2</accession>
<name>A0A510E2Y2_9CREN</name>
<protein>
    <submittedName>
        <fullName evidence="2">Uncharacterized protein</fullName>
    </submittedName>
</protein>
<evidence type="ECO:0000313" key="3">
    <source>
        <dbReference type="Proteomes" id="UP000322983"/>
    </source>
</evidence>
<keyword evidence="3" id="KW-1185">Reference proteome</keyword>
<accession>A0A510DU17</accession>
<reference evidence="2 3" key="2">
    <citation type="journal article" date="2020" name="Int. J. Syst. Evol. Microbiol.">
        <title>Sulfuracidifex tepidarius gen. nov., sp. nov. and transfer of Sulfolobus metallicus Huber and Stetter 1992 to the genus Sulfuracidifex as Sulfuracidifex metallicus comb. nov.</title>
        <authorList>
            <person name="Itoh T."/>
            <person name="Miura T."/>
            <person name="Sakai H.D."/>
            <person name="Kato S."/>
            <person name="Ohkuma M."/>
            <person name="Takashina T."/>
        </authorList>
    </citation>
    <scope>NUCLEOTIDE SEQUENCE</scope>
    <source>
        <strain evidence="1 3">IC-006</strain>
        <strain evidence="2">IC-007</strain>
    </source>
</reference>
<evidence type="ECO:0000313" key="1">
    <source>
        <dbReference type="EMBL" id="BBG23669.1"/>
    </source>
</evidence>
<gene>
    <name evidence="1" type="ORF">IC006_0957</name>
    <name evidence="2" type="ORF">IC007_0926</name>
</gene>
<dbReference type="KEGG" id="step:IC006_0957"/>
<reference evidence="4" key="1">
    <citation type="submission" date="2018-09" db="EMBL/GenBank/DDBJ databases">
        <title>Complete Genome Sequencing of Sulfolobus sp. JCM 16834.</title>
        <authorList>
            <person name="Kato S."/>
            <person name="Itoh T."/>
            <person name="Ohkuma M."/>
        </authorList>
    </citation>
    <scope>NUCLEOTIDE SEQUENCE [LARGE SCALE GENOMIC DNA]</scope>
    <source>
        <strain evidence="4">IC-007</strain>
    </source>
</reference>
<dbReference type="Proteomes" id="UP000322983">
    <property type="component" value="Chromosome"/>
</dbReference>
<dbReference type="Proteomes" id="UP000325030">
    <property type="component" value="Chromosome"/>
</dbReference>
<dbReference type="EMBL" id="AP018929">
    <property type="protein sequence ID" value="BBG23669.1"/>
    <property type="molecule type" value="Genomic_DNA"/>
</dbReference>
<proteinExistence type="predicted"/>
<evidence type="ECO:0000313" key="4">
    <source>
        <dbReference type="Proteomes" id="UP000325030"/>
    </source>
</evidence>
<evidence type="ECO:0000313" key="2">
    <source>
        <dbReference type="EMBL" id="BBG26418.1"/>
    </source>
</evidence>
<sequence>MIRNEDSTAIVLTVMFREESSHPVPSPPFLLRGVPEVTHKTKNGK</sequence>